<dbReference type="AlphaFoldDB" id="A0A1G2S949"/>
<sequence length="407" mass="45249">MAPSKESPTATALVLVAAGSKYEDKRISGLSHFLEHVCFKGTTKRPSALEITRELDGLGAQFNAFTSQEYTGYFAKAEASRIHKLLDIVSDLYLNPTFDAAEVEKEKGVIVQEINMYEDMPMRHVHDIFMGLMYGDQPAGWNIAGTPEIVRTMTREDFIAYRKAHYVASATTVIVAGGFDEKKILKEIKEKFSAMPAGKKKGKIAVNDAQKKTAIFIKHKETDQTHLILGMRSKKVSHKDSYALDVLASVLGGGMSSRLFQKIRDEMGAAYYVRAWNDAYTDHGIFGVSVGAGNEQAKDVIIAVLAELRRLKTELVPEHELNKVKQYLSGNLFLEVESTDAQANFLGGQEILTGKPLSPQEIVKKIKAVTSKDLMRLANEIFRTDKLNLALIGPFKNKAEFDKLLRI</sequence>
<gene>
    <name evidence="4" type="ORF">A2675_00915</name>
</gene>
<dbReference type="Pfam" id="PF00675">
    <property type="entry name" value="Peptidase_M16"/>
    <property type="match status" value="1"/>
</dbReference>
<feature type="domain" description="Peptidase M16 C-terminal" evidence="3">
    <location>
        <begin position="153"/>
        <end position="327"/>
    </location>
</feature>
<dbReference type="GO" id="GO:0046872">
    <property type="term" value="F:metal ion binding"/>
    <property type="evidence" value="ECO:0007669"/>
    <property type="project" value="InterPro"/>
</dbReference>
<evidence type="ECO:0000313" key="4">
    <source>
        <dbReference type="EMBL" id="OHA81132.1"/>
    </source>
</evidence>
<protein>
    <recommendedName>
        <fullName evidence="6">Peptidase M16</fullName>
    </recommendedName>
</protein>
<evidence type="ECO:0000259" key="3">
    <source>
        <dbReference type="Pfam" id="PF05193"/>
    </source>
</evidence>
<comment type="caution">
    <text evidence="4">The sequence shown here is derived from an EMBL/GenBank/DDBJ whole genome shotgun (WGS) entry which is preliminary data.</text>
</comment>
<dbReference type="STRING" id="1802723.A2675_00915"/>
<comment type="similarity">
    <text evidence="1">Belongs to the peptidase M16 family.</text>
</comment>
<organism evidence="4 5">
    <name type="scientific">Candidatus Yonathbacteria bacterium RIFCSPHIGHO2_01_FULL_51_10</name>
    <dbReference type="NCBI Taxonomy" id="1802723"/>
    <lineage>
        <taxon>Bacteria</taxon>
        <taxon>Candidatus Yonathiibacteriota</taxon>
    </lineage>
</organism>
<reference evidence="4 5" key="1">
    <citation type="journal article" date="2016" name="Nat. Commun.">
        <title>Thousands of microbial genomes shed light on interconnected biogeochemical processes in an aquifer system.</title>
        <authorList>
            <person name="Anantharaman K."/>
            <person name="Brown C.T."/>
            <person name="Hug L.A."/>
            <person name="Sharon I."/>
            <person name="Castelle C.J."/>
            <person name="Probst A.J."/>
            <person name="Thomas B.C."/>
            <person name="Singh A."/>
            <person name="Wilkins M.J."/>
            <person name="Karaoz U."/>
            <person name="Brodie E.L."/>
            <person name="Williams K.H."/>
            <person name="Hubbard S.S."/>
            <person name="Banfield J.F."/>
        </authorList>
    </citation>
    <scope>NUCLEOTIDE SEQUENCE [LARGE SCALE GENOMIC DNA]</scope>
</reference>
<proteinExistence type="inferred from homology"/>
<dbReference type="InterPro" id="IPR050361">
    <property type="entry name" value="MPP/UQCRC_Complex"/>
</dbReference>
<dbReference type="InterPro" id="IPR011249">
    <property type="entry name" value="Metalloenz_LuxS/M16"/>
</dbReference>
<accession>A0A1G2S949</accession>
<dbReference type="InterPro" id="IPR007863">
    <property type="entry name" value="Peptidase_M16_C"/>
</dbReference>
<evidence type="ECO:0008006" key="6">
    <source>
        <dbReference type="Google" id="ProtNLM"/>
    </source>
</evidence>
<dbReference type="SUPFAM" id="SSF63411">
    <property type="entry name" value="LuxS/MPP-like metallohydrolase"/>
    <property type="match status" value="2"/>
</dbReference>
<dbReference type="InterPro" id="IPR011765">
    <property type="entry name" value="Pept_M16_N"/>
</dbReference>
<evidence type="ECO:0000259" key="2">
    <source>
        <dbReference type="Pfam" id="PF00675"/>
    </source>
</evidence>
<name>A0A1G2S949_9BACT</name>
<feature type="domain" description="Peptidase M16 N-terminal" evidence="2">
    <location>
        <begin position="6"/>
        <end position="145"/>
    </location>
</feature>
<dbReference type="Proteomes" id="UP000176997">
    <property type="component" value="Unassembled WGS sequence"/>
</dbReference>
<dbReference type="EMBL" id="MHUS01000014">
    <property type="protein sequence ID" value="OHA81132.1"/>
    <property type="molecule type" value="Genomic_DNA"/>
</dbReference>
<dbReference type="Pfam" id="PF05193">
    <property type="entry name" value="Peptidase_M16_C"/>
    <property type="match status" value="1"/>
</dbReference>
<evidence type="ECO:0000313" key="5">
    <source>
        <dbReference type="Proteomes" id="UP000176997"/>
    </source>
</evidence>
<dbReference type="Gene3D" id="3.30.830.10">
    <property type="entry name" value="Metalloenzyme, LuxS/M16 peptidase-like"/>
    <property type="match status" value="2"/>
</dbReference>
<dbReference type="PANTHER" id="PTHR11851">
    <property type="entry name" value="METALLOPROTEASE"/>
    <property type="match status" value="1"/>
</dbReference>
<dbReference type="PANTHER" id="PTHR11851:SF49">
    <property type="entry name" value="MITOCHONDRIAL-PROCESSING PEPTIDASE SUBUNIT ALPHA"/>
    <property type="match status" value="1"/>
</dbReference>
<evidence type="ECO:0000256" key="1">
    <source>
        <dbReference type="ARBA" id="ARBA00007261"/>
    </source>
</evidence>